<feature type="domain" description="N-acetyltransferase" evidence="1">
    <location>
        <begin position="6"/>
        <end position="177"/>
    </location>
</feature>
<dbReference type="RefSeq" id="WP_248635822.1">
    <property type="nucleotide sequence ID" value="NZ_JALPTH010000023.1"/>
</dbReference>
<dbReference type="Proteomes" id="UP001522868">
    <property type="component" value="Unassembled WGS sequence"/>
</dbReference>
<comment type="caution">
    <text evidence="2">The sequence shown here is derived from an EMBL/GenBank/DDBJ whole genome shotgun (WGS) entry which is preliminary data.</text>
</comment>
<proteinExistence type="predicted"/>
<dbReference type="InterPro" id="IPR000182">
    <property type="entry name" value="GNAT_dom"/>
</dbReference>
<reference evidence="2 3" key="1">
    <citation type="submission" date="2022-04" db="EMBL/GenBank/DDBJ databases">
        <title>Streptomyces sp. nov. LCR6-01 isolated from Lichen of Dirinaria sp.</title>
        <authorList>
            <person name="Kanchanasin P."/>
            <person name="Tanasupawat S."/>
            <person name="Phongsopitanun W."/>
        </authorList>
    </citation>
    <scope>NUCLEOTIDE SEQUENCE [LARGE SCALE GENOMIC DNA]</scope>
    <source>
        <strain evidence="2 3">LCR6-01</strain>
    </source>
</reference>
<accession>A0ABT0IF87</accession>
<sequence length="177" mass="19594">MRHFERDILTMADELAEAYAEVFTAPPWPRRDRAETRAAFRERLETDACRPGFRAVLALSDGGGVDGFATGWTALAPFRTDRAYPQVTRRLGAERVEELLVGAFEVDELGVREHARGTGLGRRLLGALTETVPDGRAWLLAWVGAPDTLAFYRRMGWQEPAPLPGDPTDVVVFLAPS</sequence>
<dbReference type="PROSITE" id="PS51186">
    <property type="entry name" value="GNAT"/>
    <property type="match status" value="1"/>
</dbReference>
<organism evidence="2 3">
    <name type="scientific">Streptomyces lichenis</name>
    <dbReference type="NCBI Taxonomy" id="2306967"/>
    <lineage>
        <taxon>Bacteria</taxon>
        <taxon>Bacillati</taxon>
        <taxon>Actinomycetota</taxon>
        <taxon>Actinomycetes</taxon>
        <taxon>Kitasatosporales</taxon>
        <taxon>Streptomycetaceae</taxon>
        <taxon>Streptomyces</taxon>
    </lineage>
</organism>
<dbReference type="InterPro" id="IPR016181">
    <property type="entry name" value="Acyl_CoA_acyltransferase"/>
</dbReference>
<dbReference type="EMBL" id="JALPTH010000023">
    <property type="protein sequence ID" value="MCK8680003.1"/>
    <property type="molecule type" value="Genomic_DNA"/>
</dbReference>
<protein>
    <submittedName>
        <fullName evidence="2">GNAT family N-acetyltransferase</fullName>
    </submittedName>
</protein>
<evidence type="ECO:0000259" key="1">
    <source>
        <dbReference type="PROSITE" id="PS51186"/>
    </source>
</evidence>
<evidence type="ECO:0000313" key="2">
    <source>
        <dbReference type="EMBL" id="MCK8680003.1"/>
    </source>
</evidence>
<name>A0ABT0IF87_9ACTN</name>
<dbReference type="SUPFAM" id="SSF55729">
    <property type="entry name" value="Acyl-CoA N-acyltransferases (Nat)"/>
    <property type="match status" value="1"/>
</dbReference>
<evidence type="ECO:0000313" key="3">
    <source>
        <dbReference type="Proteomes" id="UP001522868"/>
    </source>
</evidence>
<dbReference type="Pfam" id="PF13508">
    <property type="entry name" value="Acetyltransf_7"/>
    <property type="match status" value="1"/>
</dbReference>
<dbReference type="Gene3D" id="3.40.630.30">
    <property type="match status" value="1"/>
</dbReference>
<keyword evidence="3" id="KW-1185">Reference proteome</keyword>
<gene>
    <name evidence="2" type="ORF">M1O15_21910</name>
</gene>